<dbReference type="RefSeq" id="WP_087919374.1">
    <property type="nucleotide sequence ID" value="NZ_CP021780.1"/>
</dbReference>
<reference evidence="1 2" key="1">
    <citation type="submission" date="2017-06" db="EMBL/GenBank/DDBJ databases">
        <title>Complete genome sequence of Paenibacillus donghaensis KCTC 13049T isolated from East Sea sediment, South Korea.</title>
        <authorList>
            <person name="Jung B.K."/>
            <person name="Hong S.-J."/>
            <person name="Shin J.-H."/>
        </authorList>
    </citation>
    <scope>NUCLEOTIDE SEQUENCE [LARGE SCALE GENOMIC DNA]</scope>
    <source>
        <strain evidence="1 2">KCTC 13049</strain>
    </source>
</reference>
<dbReference type="EMBL" id="CP021780">
    <property type="protein sequence ID" value="ASA25409.1"/>
    <property type="molecule type" value="Genomic_DNA"/>
</dbReference>
<dbReference type="KEGG" id="pdh:B9T62_34555"/>
<protein>
    <submittedName>
        <fullName evidence="1">Uncharacterized protein</fullName>
    </submittedName>
</protein>
<dbReference type="OrthoDB" id="2665587at2"/>
<evidence type="ECO:0000313" key="2">
    <source>
        <dbReference type="Proteomes" id="UP000249890"/>
    </source>
</evidence>
<accession>A0A2Z2KRG5</accession>
<name>A0A2Z2KRG5_9BACL</name>
<keyword evidence="2" id="KW-1185">Reference proteome</keyword>
<evidence type="ECO:0000313" key="1">
    <source>
        <dbReference type="EMBL" id="ASA25409.1"/>
    </source>
</evidence>
<gene>
    <name evidence="1" type="ORF">B9T62_34555</name>
</gene>
<sequence>MSTPEREIKVTLLDGSEVLMNTGDRVLFQASRPGAIPLAVEADTIMDDMLLALEDAHNQLGVMRKSFMFSGSALAEVQQTVEELDIALDLSVEETNKWVTLANSATADNERLRRLLEENKLTDPEERSEKV</sequence>
<dbReference type="AlphaFoldDB" id="A0A2Z2KRG5"/>
<dbReference type="Proteomes" id="UP000249890">
    <property type="component" value="Chromosome"/>
</dbReference>
<proteinExistence type="predicted"/>
<organism evidence="1 2">
    <name type="scientific">Paenibacillus donghaensis</name>
    <dbReference type="NCBI Taxonomy" id="414771"/>
    <lineage>
        <taxon>Bacteria</taxon>
        <taxon>Bacillati</taxon>
        <taxon>Bacillota</taxon>
        <taxon>Bacilli</taxon>
        <taxon>Bacillales</taxon>
        <taxon>Paenibacillaceae</taxon>
        <taxon>Paenibacillus</taxon>
    </lineage>
</organism>